<dbReference type="InterPro" id="IPR018873">
    <property type="entry name" value="KilA-N_DNA-bd_domain"/>
</dbReference>
<name>A0ABX1VM47_9FIRM</name>
<gene>
    <name evidence="2" type="ORF">G9470_03925</name>
</gene>
<dbReference type="Pfam" id="PF10543">
    <property type="entry name" value="ORF6N"/>
    <property type="match status" value="1"/>
</dbReference>
<evidence type="ECO:0000313" key="2">
    <source>
        <dbReference type="EMBL" id="NNJ28950.1"/>
    </source>
</evidence>
<sequence>MEELKIIEYKNIRVLTTQQIAQAYQTEDRRVSENYNANKSRYEEGKQLAFLKLDSSNPNLLAVLYTINNGSLGSSTGWGVTANSGASFINVPAEQYAILIGSSSGAEVGNYKLMWNCSNPSGANAILNYTDDLSRVVLYYSNSNIMSNGTNIIDGLKWEDHETWYLPLGYSARDMSMSVASNNGVKGVYLGSFSSSASFCQQEC</sequence>
<feature type="domain" description="KilA-N DNA-binding" evidence="1">
    <location>
        <begin position="5"/>
        <end position="48"/>
    </location>
</feature>
<dbReference type="EMBL" id="JAAOXG010000005">
    <property type="protein sequence ID" value="NNJ28950.1"/>
    <property type="molecule type" value="Genomic_DNA"/>
</dbReference>
<reference evidence="2 3" key="1">
    <citation type="submission" date="2020-03" db="EMBL/GenBank/DDBJ databases">
        <title>Genome Sequence of industrial isolate, B5A.</title>
        <authorList>
            <person name="Sharma S."/>
            <person name="Patil P.B."/>
            <person name="Korpole S."/>
        </authorList>
    </citation>
    <scope>NUCLEOTIDE SEQUENCE [LARGE SCALE GENOMIC DNA]</scope>
    <source>
        <strain evidence="2 3">PI-S10-B5A</strain>
    </source>
</reference>
<evidence type="ECO:0000259" key="1">
    <source>
        <dbReference type="Pfam" id="PF10543"/>
    </source>
</evidence>
<keyword evidence="3" id="KW-1185">Reference proteome</keyword>
<protein>
    <submittedName>
        <fullName evidence="2">ORF6N domain-containing protein</fullName>
    </submittedName>
</protein>
<proteinExistence type="predicted"/>
<dbReference type="RefSeq" id="WP_170820279.1">
    <property type="nucleotide sequence ID" value="NZ_JAAOXG010000005.1"/>
</dbReference>
<dbReference type="Proteomes" id="UP000539052">
    <property type="component" value="Unassembled WGS sequence"/>
</dbReference>
<organism evidence="2 3">
    <name type="scientific">Lacrimispora defluvii</name>
    <dbReference type="NCBI Taxonomy" id="2719233"/>
    <lineage>
        <taxon>Bacteria</taxon>
        <taxon>Bacillati</taxon>
        <taxon>Bacillota</taxon>
        <taxon>Clostridia</taxon>
        <taxon>Lachnospirales</taxon>
        <taxon>Lachnospiraceae</taxon>
        <taxon>Lacrimispora</taxon>
    </lineage>
</organism>
<evidence type="ECO:0000313" key="3">
    <source>
        <dbReference type="Proteomes" id="UP000539052"/>
    </source>
</evidence>
<comment type="caution">
    <text evidence="2">The sequence shown here is derived from an EMBL/GenBank/DDBJ whole genome shotgun (WGS) entry which is preliminary data.</text>
</comment>
<accession>A0ABX1VM47</accession>